<dbReference type="KEGG" id="taqu:KDW03_07240"/>
<organism evidence="1 2">
    <name type="scientific">Thermospira aquatica</name>
    <dbReference type="NCBI Taxonomy" id="2828656"/>
    <lineage>
        <taxon>Bacteria</taxon>
        <taxon>Pseudomonadati</taxon>
        <taxon>Spirochaetota</taxon>
        <taxon>Spirochaetia</taxon>
        <taxon>Brevinematales</taxon>
        <taxon>Thermospiraceae</taxon>
        <taxon>Thermospira</taxon>
    </lineage>
</organism>
<keyword evidence="2" id="KW-1185">Reference proteome</keyword>
<proteinExistence type="predicted"/>
<dbReference type="EMBL" id="CP073355">
    <property type="protein sequence ID" value="URA09293.1"/>
    <property type="molecule type" value="Genomic_DNA"/>
</dbReference>
<gene>
    <name evidence="1" type="ORF">KDW03_07240</name>
</gene>
<dbReference type="RefSeq" id="WP_271434421.1">
    <property type="nucleotide sequence ID" value="NZ_CP073355.1"/>
</dbReference>
<dbReference type="Proteomes" id="UP001056539">
    <property type="component" value="Chromosome"/>
</dbReference>
<name>A0AAX3BAK8_9SPIR</name>
<reference evidence="1" key="1">
    <citation type="submission" date="2021-04" db="EMBL/GenBank/DDBJ databases">
        <authorList>
            <person name="Postec A."/>
        </authorList>
    </citation>
    <scope>NUCLEOTIDE SEQUENCE</scope>
    <source>
        <strain evidence="1">F1F22</strain>
    </source>
</reference>
<evidence type="ECO:0000313" key="2">
    <source>
        <dbReference type="Proteomes" id="UP001056539"/>
    </source>
</evidence>
<reference evidence="1" key="2">
    <citation type="submission" date="2022-06" db="EMBL/GenBank/DDBJ databases">
        <title>Thermospira aquatica gen. nov., sp. nov.</title>
        <authorList>
            <person name="Ben Ali Gam Z."/>
            <person name="Labat M."/>
        </authorList>
    </citation>
    <scope>NUCLEOTIDE SEQUENCE</scope>
    <source>
        <strain evidence="1">F1F22</strain>
    </source>
</reference>
<protein>
    <submittedName>
        <fullName evidence="1">Uncharacterized protein</fullName>
    </submittedName>
</protein>
<dbReference type="AlphaFoldDB" id="A0AAX3BAK8"/>
<accession>A0AAX3BAK8</accession>
<sequence length="271" mass="30871">MSLEQDSWVLVGGLGEEDTLWEALGKPLMRVIGTNYSLKDQIFTPASWALAVFPEYLTHNYAGLIKESTGIIHMSPSLLSCYLAMDMALAYQKPAWILIPGQKWKLLFFSGKESDGCLHCLMSYHPPKPALLREKPEKHWRELFVSLWNMPPEHSTIWHNPHEGEVVPVSPACPLHQGEHPFLEGKFQPIVAVSCGENSVAITPSFERPIDLSRYLEEIKPFVKVRKSNPFFVEIEYQKFTALVFRQGRFIVKGTKEKNTALFLYQLLVGI</sequence>
<evidence type="ECO:0000313" key="1">
    <source>
        <dbReference type="EMBL" id="URA09293.1"/>
    </source>
</evidence>